<dbReference type="SUPFAM" id="SSF56112">
    <property type="entry name" value="Protein kinase-like (PK-like)"/>
    <property type="match status" value="1"/>
</dbReference>
<protein>
    <submittedName>
        <fullName evidence="1">Uncharacterized protein</fullName>
    </submittedName>
</protein>
<keyword evidence="2" id="KW-1185">Reference proteome</keyword>
<dbReference type="PANTHER" id="PTHR27006">
    <property type="entry name" value="PROMASTIGOTE SURFACE ANTIGEN PROTEIN PSA"/>
    <property type="match status" value="1"/>
</dbReference>
<dbReference type="Gene3D" id="1.10.510.10">
    <property type="entry name" value="Transferase(Phosphotransferase) domain 1"/>
    <property type="match status" value="1"/>
</dbReference>
<evidence type="ECO:0000313" key="1">
    <source>
        <dbReference type="EMBL" id="CAH2040727.1"/>
    </source>
</evidence>
<dbReference type="EMBL" id="CAJVSB020000021">
    <property type="protein sequence ID" value="CAH2040727.1"/>
    <property type="molecule type" value="Genomic_DNA"/>
</dbReference>
<dbReference type="Proteomes" id="UP000836841">
    <property type="component" value="Unassembled WGS sequence"/>
</dbReference>
<dbReference type="AlphaFoldDB" id="A0AAU9RK13"/>
<sequence length="190" mass="21882">MGGNPNGRERVVKRLSRCSGLWRFLNSYIATLRGEDADLRKQAKWKLGWFLVWVSEYTMQGRLSEKSDAFSFVMLLVEIVSGKRSTSFYDNKQAFNHLGLAWRLWNEDKIFTLIDPRISYQGFGNEILRYLHVSLLCVQAFSTHRPTISRFLSMLGSETTILPSPNQPTFLRDIPHIGLILLTKAIKDVL</sequence>
<organism evidence="1 2">
    <name type="scientific">Thlaspi arvense</name>
    <name type="common">Field penny-cress</name>
    <dbReference type="NCBI Taxonomy" id="13288"/>
    <lineage>
        <taxon>Eukaryota</taxon>
        <taxon>Viridiplantae</taxon>
        <taxon>Streptophyta</taxon>
        <taxon>Embryophyta</taxon>
        <taxon>Tracheophyta</taxon>
        <taxon>Spermatophyta</taxon>
        <taxon>Magnoliopsida</taxon>
        <taxon>eudicotyledons</taxon>
        <taxon>Gunneridae</taxon>
        <taxon>Pentapetalae</taxon>
        <taxon>rosids</taxon>
        <taxon>malvids</taxon>
        <taxon>Brassicales</taxon>
        <taxon>Brassicaceae</taxon>
        <taxon>Thlaspideae</taxon>
        <taxon>Thlaspi</taxon>
    </lineage>
</organism>
<reference evidence="1 2" key="1">
    <citation type="submission" date="2022-03" db="EMBL/GenBank/DDBJ databases">
        <authorList>
            <person name="Nunn A."/>
            <person name="Chopra R."/>
            <person name="Nunn A."/>
            <person name="Contreras Garrido A."/>
        </authorList>
    </citation>
    <scope>NUCLEOTIDE SEQUENCE [LARGE SCALE GENOMIC DNA]</scope>
</reference>
<proteinExistence type="predicted"/>
<evidence type="ECO:0000313" key="2">
    <source>
        <dbReference type="Proteomes" id="UP000836841"/>
    </source>
</evidence>
<dbReference type="PANTHER" id="PTHR27006:SF619">
    <property type="entry name" value="CYSTEINE-RICH RECEPTOR-LIKE PROTEIN KINASE 15"/>
    <property type="match status" value="1"/>
</dbReference>
<dbReference type="InterPro" id="IPR011009">
    <property type="entry name" value="Kinase-like_dom_sf"/>
</dbReference>
<accession>A0AAU9RK13</accession>
<gene>
    <name evidence="1" type="ORF">TAV2_LOCUS4181</name>
</gene>
<comment type="caution">
    <text evidence="1">The sequence shown here is derived from an EMBL/GenBank/DDBJ whole genome shotgun (WGS) entry which is preliminary data.</text>
</comment>
<name>A0AAU9RK13_THLAR</name>